<dbReference type="GO" id="GO:0051537">
    <property type="term" value="F:2 iron, 2 sulfur cluster binding"/>
    <property type="evidence" value="ECO:0007669"/>
    <property type="project" value="InterPro"/>
</dbReference>
<dbReference type="SUPFAM" id="SSF50022">
    <property type="entry name" value="ISP domain"/>
    <property type="match status" value="1"/>
</dbReference>
<dbReference type="GO" id="GO:0106316">
    <property type="term" value="F:nitrite reductase (NADH) activity"/>
    <property type="evidence" value="ECO:0007669"/>
    <property type="project" value="UniProtKB-EC"/>
</dbReference>
<keyword evidence="13" id="KW-1185">Reference proteome</keyword>
<organism evidence="12 13">
    <name type="scientific">Vibrio astriarenae</name>
    <dbReference type="NCBI Taxonomy" id="1481923"/>
    <lineage>
        <taxon>Bacteria</taxon>
        <taxon>Pseudomonadati</taxon>
        <taxon>Pseudomonadota</taxon>
        <taxon>Gammaproteobacteria</taxon>
        <taxon>Vibrionales</taxon>
        <taxon>Vibrionaceae</taxon>
        <taxon>Vibrio</taxon>
    </lineage>
</organism>
<evidence type="ECO:0000256" key="10">
    <source>
        <dbReference type="ARBA" id="ARBA00072071"/>
    </source>
</evidence>
<evidence type="ECO:0000259" key="11">
    <source>
        <dbReference type="Pfam" id="PF13806"/>
    </source>
</evidence>
<dbReference type="GO" id="GO:0005737">
    <property type="term" value="C:cytoplasm"/>
    <property type="evidence" value="ECO:0007669"/>
    <property type="project" value="UniProtKB-SubCell"/>
</dbReference>
<dbReference type="PROSITE" id="PS51300">
    <property type="entry name" value="NIRD"/>
    <property type="match status" value="1"/>
</dbReference>
<dbReference type="NCBIfam" id="TIGR02378">
    <property type="entry name" value="nirD_assim_sml"/>
    <property type="match status" value="1"/>
</dbReference>
<protein>
    <recommendedName>
        <fullName evidence="10">Nitrite reductase (NADH) small subunit</fullName>
        <ecNumber evidence="9">1.7.1.15</ecNumber>
    </recommendedName>
</protein>
<dbReference type="GO" id="GO:0009344">
    <property type="term" value="C:nitrite reductase complex [NAD(P)H]"/>
    <property type="evidence" value="ECO:0007669"/>
    <property type="project" value="TreeGrafter"/>
</dbReference>
<evidence type="ECO:0000256" key="3">
    <source>
        <dbReference type="ARBA" id="ARBA00023002"/>
    </source>
</evidence>
<dbReference type="CDD" id="cd03529">
    <property type="entry name" value="Rieske_NirD"/>
    <property type="match status" value="1"/>
</dbReference>
<name>A0A7Z2YGA5_9VIBR</name>
<evidence type="ECO:0000313" key="13">
    <source>
        <dbReference type="Proteomes" id="UP000464262"/>
    </source>
</evidence>
<comment type="subunit">
    <text evidence="8">Associates with NirB.</text>
</comment>
<evidence type="ECO:0000256" key="6">
    <source>
        <dbReference type="ARBA" id="ARBA00050150"/>
    </source>
</evidence>
<keyword evidence="3" id="KW-0560">Oxidoreductase</keyword>
<dbReference type="EC" id="1.7.1.15" evidence="9"/>
<evidence type="ECO:0000256" key="9">
    <source>
        <dbReference type="ARBA" id="ARBA00066506"/>
    </source>
</evidence>
<dbReference type="NCBIfam" id="NF007066">
    <property type="entry name" value="PRK09511.1"/>
    <property type="match status" value="1"/>
</dbReference>
<dbReference type="AlphaFoldDB" id="A0A7Z2YGA5"/>
<accession>A0A7Z2YGA5</accession>
<evidence type="ECO:0000256" key="7">
    <source>
        <dbReference type="ARBA" id="ARBA00059104"/>
    </source>
</evidence>
<dbReference type="Gene3D" id="2.102.10.10">
    <property type="entry name" value="Rieske [2Fe-2S] iron-sulphur domain"/>
    <property type="match status" value="1"/>
</dbReference>
<dbReference type="GO" id="GO:0042128">
    <property type="term" value="P:nitrate assimilation"/>
    <property type="evidence" value="ECO:0007669"/>
    <property type="project" value="UniProtKB-KW"/>
</dbReference>
<dbReference type="KEGG" id="vas:GT360_21235"/>
<comment type="subcellular location">
    <subcellularLocation>
        <location evidence="1">Cytoplasm</location>
    </subcellularLocation>
</comment>
<dbReference type="InterPro" id="IPR012748">
    <property type="entry name" value="Rieske-like_NirD"/>
</dbReference>
<dbReference type="InterPro" id="IPR036922">
    <property type="entry name" value="Rieske_2Fe-2S_sf"/>
</dbReference>
<dbReference type="PANTHER" id="PTHR40562">
    <property type="match status" value="1"/>
</dbReference>
<keyword evidence="5" id="KW-0534">Nitrate assimilation</keyword>
<keyword evidence="2" id="KW-0963">Cytoplasm</keyword>
<evidence type="ECO:0000256" key="8">
    <source>
        <dbReference type="ARBA" id="ARBA00065371"/>
    </source>
</evidence>
<keyword evidence="4" id="KW-0520">NAD</keyword>
<dbReference type="Pfam" id="PF13806">
    <property type="entry name" value="Rieske_2"/>
    <property type="match status" value="1"/>
</dbReference>
<evidence type="ECO:0000256" key="4">
    <source>
        <dbReference type="ARBA" id="ARBA00023027"/>
    </source>
</evidence>
<evidence type="ECO:0000256" key="5">
    <source>
        <dbReference type="ARBA" id="ARBA00023063"/>
    </source>
</evidence>
<sequence>MAFEKVCDITDIIPGTGVCALVKEQQVAIFRPSEAEEVFAISNMDPFARSNVLSRGLIGEHKGELWVASPLKKQHFNLATGVCMEDERFNVKAFKARVVKGAVEIAG</sequence>
<dbReference type="FunFam" id="2.102.10.10:FF:000002">
    <property type="entry name" value="Nitrite reductase [NAD(P)H] small subunit"/>
    <property type="match status" value="1"/>
</dbReference>
<comment type="function">
    <text evidence="7">Required for activity of the reductase.</text>
</comment>
<reference evidence="12 13" key="1">
    <citation type="submission" date="2020-01" db="EMBL/GenBank/DDBJ databases">
        <title>Whole genome and functional gene identification of agarase of Vibrio HN897.</title>
        <authorList>
            <person name="Liu Y."/>
            <person name="Zhao Z."/>
        </authorList>
    </citation>
    <scope>NUCLEOTIDE SEQUENCE [LARGE SCALE GENOMIC DNA]</scope>
    <source>
        <strain evidence="12 13">HN897</strain>
    </source>
</reference>
<dbReference type="EMBL" id="CP047476">
    <property type="protein sequence ID" value="QIA66019.1"/>
    <property type="molecule type" value="Genomic_DNA"/>
</dbReference>
<comment type="catalytic activity">
    <reaction evidence="6">
        <text>NH4(+) + 3 NAD(+) + 2 H2O = nitrite + 3 NADH + 5 H(+)</text>
        <dbReference type="Rhea" id="RHEA:24628"/>
        <dbReference type="ChEBI" id="CHEBI:15377"/>
        <dbReference type="ChEBI" id="CHEBI:15378"/>
        <dbReference type="ChEBI" id="CHEBI:16301"/>
        <dbReference type="ChEBI" id="CHEBI:28938"/>
        <dbReference type="ChEBI" id="CHEBI:57540"/>
        <dbReference type="ChEBI" id="CHEBI:57945"/>
        <dbReference type="EC" id="1.7.1.15"/>
    </reaction>
</comment>
<dbReference type="Proteomes" id="UP000464262">
    <property type="component" value="Chromosome 2"/>
</dbReference>
<evidence type="ECO:0000313" key="12">
    <source>
        <dbReference type="EMBL" id="QIA66019.1"/>
    </source>
</evidence>
<feature type="domain" description="Rieske-like [2Fe-2S]" evidence="11">
    <location>
        <begin position="3"/>
        <end position="105"/>
    </location>
</feature>
<dbReference type="InterPro" id="IPR017881">
    <property type="entry name" value="NirD"/>
</dbReference>
<evidence type="ECO:0000256" key="2">
    <source>
        <dbReference type="ARBA" id="ARBA00022490"/>
    </source>
</evidence>
<gene>
    <name evidence="12" type="primary">nirD</name>
    <name evidence="12" type="ORF">GT360_21235</name>
</gene>
<dbReference type="PANTHER" id="PTHR40562:SF1">
    <property type="entry name" value="NITRITE REDUCTASE (NADH) SMALL SUBUNIT"/>
    <property type="match status" value="1"/>
</dbReference>
<evidence type="ECO:0000256" key="1">
    <source>
        <dbReference type="ARBA" id="ARBA00004496"/>
    </source>
</evidence>
<proteinExistence type="predicted"/>
<dbReference type="RefSeq" id="WP_164650955.1">
    <property type="nucleotide sequence ID" value="NZ_CP047476.1"/>
</dbReference>